<dbReference type="Proteomes" id="UP000034805">
    <property type="component" value="Unassembled WGS sequence"/>
</dbReference>
<comment type="caution">
    <text evidence="1">The sequence shown here is derived from an EMBL/GenBank/DDBJ whole genome shotgun (WGS) entry which is preliminary data.</text>
</comment>
<gene>
    <name evidence="1" type="ORF">Z043_125782</name>
</gene>
<reference evidence="1 2" key="1">
    <citation type="submission" date="2015-08" db="EMBL/GenBank/DDBJ databases">
        <title>The genome of the Asian arowana (Scleropages formosus).</title>
        <authorList>
            <person name="Tan M.H."/>
            <person name="Gan H.M."/>
            <person name="Croft L.J."/>
            <person name="Austin C.M."/>
        </authorList>
    </citation>
    <scope>NUCLEOTIDE SEQUENCE [LARGE SCALE GENOMIC DNA]</scope>
    <source>
        <strain evidence="1">Aro1</strain>
    </source>
</reference>
<name>A0A0P7XUG7_SCLFO</name>
<accession>A0A0P7XUG7</accession>
<dbReference type="STRING" id="113540.ENSSFOP00015045877"/>
<sequence length="90" mass="10145">MGNNTIFQVVLVSDGHLSFIMMNYGNLAPKTQSVQLNFTATWVFIATWDNVAFYNMDTAGFVTADSMIYFNILEQTLSTDLTFSSNINDR</sequence>
<dbReference type="EMBL" id="JARO02020076">
    <property type="protein sequence ID" value="KPP56588.1"/>
    <property type="molecule type" value="Genomic_DNA"/>
</dbReference>
<organism evidence="1 2">
    <name type="scientific">Scleropages formosus</name>
    <name type="common">Asian bonytongue</name>
    <name type="synonym">Osteoglossum formosum</name>
    <dbReference type="NCBI Taxonomy" id="113540"/>
    <lineage>
        <taxon>Eukaryota</taxon>
        <taxon>Metazoa</taxon>
        <taxon>Chordata</taxon>
        <taxon>Craniata</taxon>
        <taxon>Vertebrata</taxon>
        <taxon>Euteleostomi</taxon>
        <taxon>Actinopterygii</taxon>
        <taxon>Neopterygii</taxon>
        <taxon>Teleostei</taxon>
        <taxon>Osteoglossocephala</taxon>
        <taxon>Osteoglossomorpha</taxon>
        <taxon>Osteoglossiformes</taxon>
        <taxon>Osteoglossidae</taxon>
        <taxon>Scleropages</taxon>
    </lineage>
</organism>
<protein>
    <submittedName>
        <fullName evidence="1">Uncharacterized protein</fullName>
    </submittedName>
</protein>
<proteinExistence type="predicted"/>
<feature type="non-terminal residue" evidence="1">
    <location>
        <position position="90"/>
    </location>
</feature>
<dbReference type="AlphaFoldDB" id="A0A0P7XUG7"/>
<evidence type="ECO:0000313" key="2">
    <source>
        <dbReference type="Proteomes" id="UP000034805"/>
    </source>
</evidence>
<evidence type="ECO:0000313" key="1">
    <source>
        <dbReference type="EMBL" id="KPP56588.1"/>
    </source>
</evidence>